<dbReference type="Gene3D" id="2.40.10.350">
    <property type="entry name" value="Rod shape-determining protein MreC, domain 2"/>
    <property type="match status" value="1"/>
</dbReference>
<dbReference type="EMBL" id="LT906449">
    <property type="protein sequence ID" value="SNV14858.1"/>
    <property type="molecule type" value="Genomic_DNA"/>
</dbReference>
<evidence type="ECO:0000256" key="4">
    <source>
        <dbReference type="ARBA" id="ARBA00032089"/>
    </source>
</evidence>
<reference evidence="9 11" key="2">
    <citation type="submission" date="2017-06" db="EMBL/GenBank/DDBJ databases">
        <authorList>
            <consortium name="Pathogen Informatics"/>
        </authorList>
    </citation>
    <scope>NUCLEOTIDE SEQUENCE [LARGE SCALE GENOMIC DNA]</scope>
    <source>
        <strain evidence="9 11">NCTC12947</strain>
    </source>
</reference>
<comment type="function">
    <text evidence="5">Involved in formation and maintenance of cell shape.</text>
</comment>
<dbReference type="PIRSF" id="PIRSF038471">
    <property type="entry name" value="MreC"/>
    <property type="match status" value="1"/>
</dbReference>
<evidence type="ECO:0000256" key="1">
    <source>
        <dbReference type="ARBA" id="ARBA00009369"/>
    </source>
</evidence>
<dbReference type="AlphaFoldDB" id="A0AAX2H1P0"/>
<evidence type="ECO:0000256" key="2">
    <source>
        <dbReference type="ARBA" id="ARBA00013855"/>
    </source>
</evidence>
<keyword evidence="3 5" id="KW-0133">Cell shape</keyword>
<dbReference type="EMBL" id="CP014227">
    <property type="protein sequence ID" value="AMD86001.1"/>
    <property type="molecule type" value="Genomic_DNA"/>
</dbReference>
<keyword evidence="10" id="KW-1185">Reference proteome</keyword>
<dbReference type="GO" id="GO:0008360">
    <property type="term" value="P:regulation of cell shape"/>
    <property type="evidence" value="ECO:0007669"/>
    <property type="project" value="UniProtKB-KW"/>
</dbReference>
<dbReference type="Proteomes" id="UP000065822">
    <property type="component" value="Chromosome"/>
</dbReference>
<dbReference type="NCBIfam" id="NF010532">
    <property type="entry name" value="PRK13922.9-3"/>
    <property type="match status" value="1"/>
</dbReference>
<dbReference type="Pfam" id="PF04085">
    <property type="entry name" value="MreC"/>
    <property type="match status" value="1"/>
</dbReference>
<evidence type="ECO:0000313" key="9">
    <source>
        <dbReference type="EMBL" id="SNV14858.1"/>
    </source>
</evidence>
<dbReference type="InterPro" id="IPR055342">
    <property type="entry name" value="MreC_beta-barrel_core"/>
</dbReference>
<organism evidence="9 11">
    <name type="scientific">Capnocytophaga haemolytica</name>
    <dbReference type="NCBI Taxonomy" id="45243"/>
    <lineage>
        <taxon>Bacteria</taxon>
        <taxon>Pseudomonadati</taxon>
        <taxon>Bacteroidota</taxon>
        <taxon>Flavobacteriia</taxon>
        <taxon>Flavobacteriales</taxon>
        <taxon>Flavobacteriaceae</taxon>
        <taxon>Capnocytophaga</taxon>
    </lineage>
</organism>
<evidence type="ECO:0000256" key="6">
    <source>
        <dbReference type="SAM" id="Coils"/>
    </source>
</evidence>
<evidence type="ECO:0000256" key="5">
    <source>
        <dbReference type="PIRNR" id="PIRNR038471"/>
    </source>
</evidence>
<dbReference type="InterPro" id="IPR007221">
    <property type="entry name" value="MreC"/>
</dbReference>
<evidence type="ECO:0000259" key="7">
    <source>
        <dbReference type="Pfam" id="PF04085"/>
    </source>
</evidence>
<dbReference type="RefSeq" id="WP_066431199.1">
    <property type="nucleotide sequence ID" value="NZ_CP014227.1"/>
</dbReference>
<evidence type="ECO:0000313" key="10">
    <source>
        <dbReference type="Proteomes" id="UP000065822"/>
    </source>
</evidence>
<evidence type="ECO:0000313" key="8">
    <source>
        <dbReference type="EMBL" id="AMD86001.1"/>
    </source>
</evidence>
<accession>A0AAX2H1P0</accession>
<comment type="similarity">
    <text evidence="1 5">Belongs to the MreC family.</text>
</comment>
<keyword evidence="6" id="KW-0175">Coiled coil</keyword>
<proteinExistence type="inferred from homology"/>
<name>A0AAX2H1P0_9FLAO</name>
<evidence type="ECO:0000256" key="3">
    <source>
        <dbReference type="ARBA" id="ARBA00022960"/>
    </source>
</evidence>
<reference evidence="8 10" key="1">
    <citation type="submission" date="2016-02" db="EMBL/GenBank/DDBJ databases">
        <authorList>
            <person name="Holder M.E."/>
            <person name="Ajami N.J."/>
            <person name="Petrosino J.F."/>
        </authorList>
    </citation>
    <scope>NUCLEOTIDE SEQUENCE [LARGE SCALE GENOMIC DNA]</scope>
    <source>
        <strain evidence="8 10">CCUG 32990</strain>
    </source>
</reference>
<feature type="domain" description="Rod shape-determining protein MreC beta-barrel core" evidence="7">
    <location>
        <begin position="113"/>
        <end position="261"/>
    </location>
</feature>
<dbReference type="InterPro" id="IPR042177">
    <property type="entry name" value="Cell/Rod_1"/>
</dbReference>
<sequence length="277" mass="31640">MNQIIQFFIRTKDFFVFLVLFVLSVSLVMRDNYYPQSIYLNSANVISGKMYEFSSYWGEYFGLRDKNALLAEENRALRAKVLELEEKFHRAAETDSLTFGNDSIPYRVMKANVIRNSFRMDKNYFTINKGTRDGIGEDMGVISPQGVVGMISRTSGRFATVQSLLNTKSLINAMLKRTEHFGTLKWDTKHLNIVQLVEVPNIVPIHNGDTIVTGGQSQVFPKGIPIGRIVHYEKTPSGSSYIIDVKLFTDMSNLDDVYIIENKDRNEINKLENQDPQ</sequence>
<dbReference type="KEGG" id="chg:AXF12_11060"/>
<dbReference type="GO" id="GO:0005886">
    <property type="term" value="C:plasma membrane"/>
    <property type="evidence" value="ECO:0007669"/>
    <property type="project" value="TreeGrafter"/>
</dbReference>
<gene>
    <name evidence="8" type="ORF">AXF12_11060</name>
    <name evidence="9" type="ORF">SAMEA44541418_01936</name>
</gene>
<evidence type="ECO:0000313" key="11">
    <source>
        <dbReference type="Proteomes" id="UP000215539"/>
    </source>
</evidence>
<feature type="coiled-coil region" evidence="6">
    <location>
        <begin position="67"/>
        <end position="94"/>
    </location>
</feature>
<dbReference type="Gene3D" id="2.40.10.340">
    <property type="entry name" value="Rod shape-determining protein MreC, domain 1"/>
    <property type="match status" value="1"/>
</dbReference>
<dbReference type="PANTHER" id="PTHR34138:SF1">
    <property type="entry name" value="CELL SHAPE-DETERMINING PROTEIN MREC"/>
    <property type="match status" value="1"/>
</dbReference>
<dbReference type="PANTHER" id="PTHR34138">
    <property type="entry name" value="CELL SHAPE-DETERMINING PROTEIN MREC"/>
    <property type="match status" value="1"/>
</dbReference>
<protein>
    <recommendedName>
        <fullName evidence="2 5">Cell shape-determining protein MreC</fullName>
    </recommendedName>
    <alternativeName>
        <fullName evidence="4 5">Cell shape protein MreC</fullName>
    </alternativeName>
</protein>
<dbReference type="Proteomes" id="UP000215539">
    <property type="component" value="Chromosome 1"/>
</dbReference>
<dbReference type="InterPro" id="IPR042175">
    <property type="entry name" value="Cell/Rod_MreC_2"/>
</dbReference>